<reference evidence="4" key="2">
    <citation type="submission" date="2015-01" db="EMBL/GenBank/DDBJ databases">
        <authorList>
            <person name="Manzoor Shahid"/>
            <person name="Zubair Saima"/>
        </authorList>
    </citation>
    <scope>NUCLEOTIDE SEQUENCE [LARGE SCALE GENOMIC DNA]</scope>
    <source>
        <strain evidence="4">V1</strain>
    </source>
</reference>
<evidence type="ECO:0000313" key="4">
    <source>
        <dbReference type="Proteomes" id="UP000042527"/>
    </source>
</evidence>
<keyword evidence="1" id="KW-0472">Membrane</keyword>
<dbReference type="EMBL" id="CDNC01000001">
    <property type="protein sequence ID" value="CEM60374.1"/>
    <property type="molecule type" value="Genomic_DNA"/>
</dbReference>
<dbReference type="Proteomes" id="UP000323594">
    <property type="component" value="Chromosome"/>
</dbReference>
<dbReference type="OrthoDB" id="6233025at2"/>
<evidence type="ECO:0000313" key="3">
    <source>
        <dbReference type="EMBL" id="QEJ97816.1"/>
    </source>
</evidence>
<reference evidence="3 5" key="3">
    <citation type="submission" date="2019-08" db="EMBL/GenBank/DDBJ databases">
        <authorList>
            <person name="Kuhnert P."/>
        </authorList>
    </citation>
    <scope>NUCLEOTIDE SEQUENCE [LARGE SCALE GENOMIC DNA]</scope>
    <source>
        <strain evidence="3 5">B36.5</strain>
    </source>
</reference>
<reference evidence="2" key="1">
    <citation type="submission" date="2015-01" db="EMBL/GenBank/DDBJ databases">
        <authorList>
            <person name="Xiang T."/>
            <person name="Song Y."/>
            <person name="Huang L."/>
            <person name="Wang B."/>
            <person name="Wu P."/>
        </authorList>
    </citation>
    <scope>NUCLEOTIDE SEQUENCE [LARGE SCALE GENOMIC DNA]</scope>
    <source>
        <strain evidence="2">V1</strain>
    </source>
</reference>
<feature type="transmembrane region" description="Helical" evidence="1">
    <location>
        <begin position="326"/>
        <end position="345"/>
    </location>
</feature>
<dbReference type="Proteomes" id="UP000042527">
    <property type="component" value="Unassembled WGS sequence"/>
</dbReference>
<keyword evidence="4" id="KW-1185">Reference proteome</keyword>
<gene>
    <name evidence="3" type="primary">pgsW</name>
    <name evidence="3" type="ORF">FUT82_07285</name>
    <name evidence="2" type="ORF">TPHV1_10042</name>
</gene>
<dbReference type="InterPro" id="IPR027602">
    <property type="entry name" value="PGA_system"/>
</dbReference>
<name>A0A0B7GP79_TREPH</name>
<proteinExistence type="predicted"/>
<dbReference type="AlphaFoldDB" id="A0A0B7GP79"/>
<evidence type="ECO:0000313" key="5">
    <source>
        <dbReference type="Proteomes" id="UP000323594"/>
    </source>
</evidence>
<accession>A0A0B7GP79</accession>
<evidence type="ECO:0000313" key="2">
    <source>
        <dbReference type="EMBL" id="CEM60374.1"/>
    </source>
</evidence>
<dbReference type="GeneID" id="57753588"/>
<sequence length="350" mass="38943">MALQRKNILLTLLILINILSLAISYRNKKTVKTTYYEIQIESRKIFEAALARIRQYKKNLDIELSEYDILNTGLIGEEQTGITTTLGNLKAKRTAVNPDIAPMIVKMYHELNLKPGDKIAFGLSGSFPGLNIAVISAAQAMNLDAVIISSVGSSTYGANNTHLTFPEILDNLYNDRILNFNSSLVTPGGAGDIGSDMNADMLAAIFDRYQKRGLHIMIEDNFSKNIKNKIALFNAGKKPDCFVAVGGNITFKNSNEAEYTEQGILKKPHFYKTDDANIGLINYYIRHVPVIHLLNIKKIVSDYGLPYDPVSILAYGKSSVYYATQYSKLPLISSLLFSLVLILLFKTDKK</sequence>
<evidence type="ECO:0000256" key="1">
    <source>
        <dbReference type="SAM" id="Phobius"/>
    </source>
</evidence>
<protein>
    <submittedName>
        <fullName evidence="3">Poly-gamma-glutamate system protein</fullName>
    </submittedName>
</protein>
<keyword evidence="1" id="KW-1133">Transmembrane helix</keyword>
<dbReference type="NCBIfam" id="TIGR04332">
    <property type="entry name" value="gamma_Glu_sys"/>
    <property type="match status" value="1"/>
</dbReference>
<keyword evidence="1" id="KW-0812">Transmembrane</keyword>
<organism evidence="2 4">
    <name type="scientific">Treponema phagedenis</name>
    <dbReference type="NCBI Taxonomy" id="162"/>
    <lineage>
        <taxon>Bacteria</taxon>
        <taxon>Pseudomonadati</taxon>
        <taxon>Spirochaetota</taxon>
        <taxon>Spirochaetia</taxon>
        <taxon>Spirochaetales</taxon>
        <taxon>Treponemataceae</taxon>
        <taxon>Treponema</taxon>
    </lineage>
</organism>
<dbReference type="RefSeq" id="WP_024752497.1">
    <property type="nucleotide sequence ID" value="NZ_CDNC01000001.1"/>
</dbReference>
<dbReference type="EMBL" id="CP042817">
    <property type="protein sequence ID" value="QEJ97816.1"/>
    <property type="molecule type" value="Genomic_DNA"/>
</dbReference>